<organism evidence="1 2">
    <name type="scientific">Puccinia striiformis</name>
    <dbReference type="NCBI Taxonomy" id="27350"/>
    <lineage>
        <taxon>Eukaryota</taxon>
        <taxon>Fungi</taxon>
        <taxon>Dikarya</taxon>
        <taxon>Basidiomycota</taxon>
        <taxon>Pucciniomycotina</taxon>
        <taxon>Pucciniomycetes</taxon>
        <taxon>Pucciniales</taxon>
        <taxon>Pucciniaceae</taxon>
        <taxon>Puccinia</taxon>
    </lineage>
</organism>
<dbReference type="OrthoDB" id="10460737at2759"/>
<protein>
    <submittedName>
        <fullName evidence="1">Uncharacterized protein</fullName>
    </submittedName>
</protein>
<reference evidence="2" key="2">
    <citation type="journal article" date="2018" name="BMC Genomics">
        <title>Genomic insights into host adaptation between the wheat stripe rust pathogen (Puccinia striiformis f. sp. tritici) and the barley stripe rust pathogen (Puccinia striiformis f. sp. hordei).</title>
        <authorList>
            <person name="Xia C."/>
            <person name="Wang M."/>
            <person name="Yin C."/>
            <person name="Cornejo O.E."/>
            <person name="Hulbert S.H."/>
            <person name="Chen X."/>
        </authorList>
    </citation>
    <scope>NUCLEOTIDE SEQUENCE [LARGE SCALE GENOMIC DNA]</scope>
    <source>
        <strain evidence="2">93TX-2</strain>
    </source>
</reference>
<proteinExistence type="predicted"/>
<dbReference type="EMBL" id="PKSM01000234">
    <property type="protein sequence ID" value="POW01312.1"/>
    <property type="molecule type" value="Genomic_DNA"/>
</dbReference>
<dbReference type="Proteomes" id="UP000238274">
    <property type="component" value="Unassembled WGS sequence"/>
</dbReference>
<gene>
    <name evidence="1" type="ORF">PSHT_12601</name>
</gene>
<keyword evidence="2" id="KW-1185">Reference proteome</keyword>
<evidence type="ECO:0000313" key="2">
    <source>
        <dbReference type="Proteomes" id="UP000238274"/>
    </source>
</evidence>
<sequence length="56" mass="6282">MAHGQMITNTYKRPIVFLSIKACNTFLPLRSGPSAESEPIYLLHVNGNHWVLANMV</sequence>
<accession>A0A2S4UVK4</accession>
<dbReference type="AlphaFoldDB" id="A0A2S4UVK4"/>
<evidence type="ECO:0000313" key="1">
    <source>
        <dbReference type="EMBL" id="POW01312.1"/>
    </source>
</evidence>
<comment type="caution">
    <text evidence="1">The sequence shown here is derived from an EMBL/GenBank/DDBJ whole genome shotgun (WGS) entry which is preliminary data.</text>
</comment>
<reference evidence="2" key="3">
    <citation type="journal article" date="2018" name="Mol. Plant Microbe Interact.">
        <title>Genome sequence resources for the wheat stripe rust pathogen (Puccinia striiformis f. sp. tritici) and the barley stripe rust pathogen (Puccinia striiformis f. sp. hordei).</title>
        <authorList>
            <person name="Xia C."/>
            <person name="Wang M."/>
            <person name="Yin C."/>
            <person name="Cornejo O.E."/>
            <person name="Hulbert S.H."/>
            <person name="Chen X."/>
        </authorList>
    </citation>
    <scope>NUCLEOTIDE SEQUENCE [LARGE SCALE GENOMIC DNA]</scope>
    <source>
        <strain evidence="2">93TX-2</strain>
    </source>
</reference>
<name>A0A2S4UVK4_9BASI</name>
<dbReference type="VEuPathDB" id="FungiDB:PSHT_12601"/>
<reference evidence="1 2" key="1">
    <citation type="submission" date="2017-12" db="EMBL/GenBank/DDBJ databases">
        <title>Gene loss provides genomic basis for host adaptation in cereal stripe rust fungi.</title>
        <authorList>
            <person name="Xia C."/>
        </authorList>
    </citation>
    <scope>NUCLEOTIDE SEQUENCE [LARGE SCALE GENOMIC DNA]</scope>
    <source>
        <strain evidence="1 2">93TX-2</strain>
    </source>
</reference>